<feature type="transmembrane region" description="Helical" evidence="5">
    <location>
        <begin position="69"/>
        <end position="89"/>
    </location>
</feature>
<comment type="subcellular location">
    <subcellularLocation>
        <location evidence="1">Membrane</location>
        <topology evidence="1">Multi-pass membrane protein</topology>
    </subcellularLocation>
</comment>
<keyword evidence="6" id="KW-0732">Signal</keyword>
<dbReference type="EMBL" id="OY726395">
    <property type="protein sequence ID" value="CAJ1585437.1"/>
    <property type="molecule type" value="Genomic_DNA"/>
</dbReference>
<organism evidence="7 8">
    <name type="scientific">[Mycobacterium] wendilense</name>
    <dbReference type="NCBI Taxonomy" id="3064284"/>
    <lineage>
        <taxon>Bacteria</taxon>
        <taxon>Bacillati</taxon>
        <taxon>Actinomycetota</taxon>
        <taxon>Actinomycetes</taxon>
        <taxon>Mycobacteriales</taxon>
        <taxon>Mycobacteriaceae</taxon>
        <taxon>Mycolicibacter</taxon>
    </lineage>
</organism>
<reference evidence="7 8" key="1">
    <citation type="submission" date="2023-08" db="EMBL/GenBank/DDBJ databases">
        <authorList>
            <person name="Folkvardsen B D."/>
            <person name="Norman A."/>
        </authorList>
    </citation>
    <scope>NUCLEOTIDE SEQUENCE [LARGE SCALE GENOMIC DNA]</scope>
    <source>
        <strain evidence="7 8">Mu0050</strain>
    </source>
</reference>
<accession>A0ABN9P694</accession>
<evidence type="ECO:0000313" key="7">
    <source>
        <dbReference type="EMBL" id="CAJ1585437.1"/>
    </source>
</evidence>
<evidence type="ECO:0000256" key="6">
    <source>
        <dbReference type="SAM" id="SignalP"/>
    </source>
</evidence>
<feature type="transmembrane region" description="Helical" evidence="5">
    <location>
        <begin position="95"/>
        <end position="117"/>
    </location>
</feature>
<dbReference type="RefSeq" id="WP_316511619.1">
    <property type="nucleotide sequence ID" value="NZ_OY726395.1"/>
</dbReference>
<evidence type="ECO:0000256" key="2">
    <source>
        <dbReference type="ARBA" id="ARBA00022692"/>
    </source>
</evidence>
<keyword evidence="2 5" id="KW-0812">Transmembrane</keyword>
<dbReference type="Pfam" id="PF13564">
    <property type="entry name" value="DoxX_2"/>
    <property type="match status" value="1"/>
</dbReference>
<evidence type="ECO:0000256" key="5">
    <source>
        <dbReference type="SAM" id="Phobius"/>
    </source>
</evidence>
<feature type="transmembrane region" description="Helical" evidence="5">
    <location>
        <begin position="43"/>
        <end position="62"/>
    </location>
</feature>
<dbReference type="InterPro" id="IPR032808">
    <property type="entry name" value="DoxX"/>
</dbReference>
<evidence type="ECO:0000256" key="1">
    <source>
        <dbReference type="ARBA" id="ARBA00004141"/>
    </source>
</evidence>
<gene>
    <name evidence="7" type="ORF">MU0050_003718</name>
</gene>
<sequence length="118" mass="11595">MSGLLAATLLCIVANAAIAVADYARAGFVLKNSAEVGVSSAAVPYLATLKLAGALGLTVGLIAVPGLGLAAGAGLVLFFIGAVVVHVRARVLHTIAFPAFYLLLAGAATAYFVGVVAG</sequence>
<feature type="chain" id="PRO_5045473720" evidence="6">
    <location>
        <begin position="20"/>
        <end position="118"/>
    </location>
</feature>
<keyword evidence="4 5" id="KW-0472">Membrane</keyword>
<evidence type="ECO:0000256" key="4">
    <source>
        <dbReference type="ARBA" id="ARBA00023136"/>
    </source>
</evidence>
<evidence type="ECO:0000256" key="3">
    <source>
        <dbReference type="ARBA" id="ARBA00022989"/>
    </source>
</evidence>
<name>A0ABN9P694_9MYCO</name>
<evidence type="ECO:0000313" key="8">
    <source>
        <dbReference type="Proteomes" id="UP001190466"/>
    </source>
</evidence>
<keyword evidence="8" id="KW-1185">Reference proteome</keyword>
<keyword evidence="3 5" id="KW-1133">Transmembrane helix</keyword>
<protein>
    <submittedName>
        <fullName evidence="7">DoxX family protein</fullName>
    </submittedName>
</protein>
<dbReference type="Proteomes" id="UP001190466">
    <property type="component" value="Chromosome"/>
</dbReference>
<proteinExistence type="predicted"/>
<feature type="signal peptide" evidence="6">
    <location>
        <begin position="1"/>
        <end position="19"/>
    </location>
</feature>